<evidence type="ECO:0000256" key="1">
    <source>
        <dbReference type="ARBA" id="ARBA00004117"/>
    </source>
</evidence>
<dbReference type="PRINTS" id="PR01006">
    <property type="entry name" value="FLGHOOKFLIE"/>
</dbReference>
<comment type="subcellular location">
    <subcellularLocation>
        <location evidence="1">Bacterial flagellum basal body</location>
    </subcellularLocation>
</comment>
<sequence length="130" mass="14370">MKIQDFGTLQMVRTDKAHFGQGKIQPLTANIPGMSPIEKLNRTEQTTEAASIQRAGQSKSFQSYLLDALSTVNSQQLDVTAVQEKLITDPDDVDIHDVTIAMAKARQSLNLAQTVIDRLVTGWNEITTTR</sequence>
<organism evidence="5 6">
    <name type="scientific">Treponema bryantii</name>
    <dbReference type="NCBI Taxonomy" id="163"/>
    <lineage>
        <taxon>Bacteria</taxon>
        <taxon>Pseudomonadati</taxon>
        <taxon>Spirochaetota</taxon>
        <taxon>Spirochaetia</taxon>
        <taxon>Spirochaetales</taxon>
        <taxon>Treponemataceae</taxon>
        <taxon>Treponema</taxon>
    </lineage>
</organism>
<keyword evidence="5" id="KW-0969">Cilium</keyword>
<proteinExistence type="inferred from homology"/>
<evidence type="ECO:0000313" key="6">
    <source>
        <dbReference type="Proteomes" id="UP000182360"/>
    </source>
</evidence>
<name>A0A1H9A4G3_9SPIR</name>
<dbReference type="STRING" id="163.SAMN04487775_1083"/>
<dbReference type="GO" id="GO:0071973">
    <property type="term" value="P:bacterial-type flagellum-dependent cell motility"/>
    <property type="evidence" value="ECO:0007669"/>
    <property type="project" value="InterPro"/>
</dbReference>
<keyword evidence="3" id="KW-0975">Bacterial flagellum</keyword>
<keyword evidence="6" id="KW-1185">Reference proteome</keyword>
<keyword evidence="5" id="KW-0966">Cell projection</keyword>
<evidence type="ECO:0000256" key="2">
    <source>
        <dbReference type="ARBA" id="ARBA00009272"/>
    </source>
</evidence>
<dbReference type="NCBIfam" id="TIGR00205">
    <property type="entry name" value="fliE"/>
    <property type="match status" value="1"/>
</dbReference>
<evidence type="ECO:0000313" key="5">
    <source>
        <dbReference type="EMBL" id="SEP71626.1"/>
    </source>
</evidence>
<evidence type="ECO:0000256" key="3">
    <source>
        <dbReference type="ARBA" id="ARBA00023143"/>
    </source>
</evidence>
<dbReference type="OrthoDB" id="370409at2"/>
<dbReference type="AlphaFoldDB" id="A0A1H9A4G3"/>
<dbReference type="EMBL" id="FOFU01000001">
    <property type="protein sequence ID" value="SEP71626.1"/>
    <property type="molecule type" value="Genomic_DNA"/>
</dbReference>
<dbReference type="GO" id="GO:0009425">
    <property type="term" value="C:bacterial-type flagellum basal body"/>
    <property type="evidence" value="ECO:0007669"/>
    <property type="project" value="UniProtKB-SubCell"/>
</dbReference>
<keyword evidence="5" id="KW-0282">Flagellum</keyword>
<reference evidence="5 6" key="1">
    <citation type="submission" date="2016-10" db="EMBL/GenBank/DDBJ databases">
        <authorList>
            <person name="de Groot N.N."/>
        </authorList>
    </citation>
    <scope>NUCLEOTIDE SEQUENCE [LARGE SCALE GENOMIC DNA]</scope>
    <source>
        <strain evidence="5 6">B25</strain>
    </source>
</reference>
<dbReference type="PANTHER" id="PTHR34653">
    <property type="match status" value="1"/>
</dbReference>
<dbReference type="PANTHER" id="PTHR34653:SF1">
    <property type="entry name" value="FLAGELLAR HOOK-BASAL BODY COMPLEX PROTEIN FLIE"/>
    <property type="match status" value="1"/>
</dbReference>
<accession>A0A1H9A4G3</accession>
<dbReference type="Proteomes" id="UP000182360">
    <property type="component" value="Unassembled WGS sequence"/>
</dbReference>
<dbReference type="Pfam" id="PF02049">
    <property type="entry name" value="FliE"/>
    <property type="match status" value="1"/>
</dbReference>
<gene>
    <name evidence="5" type="ORF">SAMN04487977_101203</name>
</gene>
<dbReference type="InterPro" id="IPR001624">
    <property type="entry name" value="FliE"/>
</dbReference>
<protein>
    <recommendedName>
        <fullName evidence="4">Flagellar hook-basal body complex protein FliE</fullName>
    </recommendedName>
</protein>
<evidence type="ECO:0000256" key="4">
    <source>
        <dbReference type="NCBIfam" id="TIGR00205"/>
    </source>
</evidence>
<comment type="similarity">
    <text evidence="2">Belongs to the FliE family.</text>
</comment>
<dbReference type="GO" id="GO:0005198">
    <property type="term" value="F:structural molecule activity"/>
    <property type="evidence" value="ECO:0007669"/>
    <property type="project" value="UniProtKB-UniRule"/>
</dbReference>
<dbReference type="RefSeq" id="WP_074640068.1">
    <property type="nucleotide sequence ID" value="NZ_FOFU01000001.1"/>
</dbReference>
<dbReference type="GO" id="GO:0003774">
    <property type="term" value="F:cytoskeletal motor activity"/>
    <property type="evidence" value="ECO:0007669"/>
    <property type="project" value="InterPro"/>
</dbReference>